<evidence type="ECO:0000259" key="2">
    <source>
        <dbReference type="SMART" id="SM00226"/>
    </source>
</evidence>
<dbReference type="EMBL" id="RDBE01000010">
    <property type="protein sequence ID" value="RLV47621.1"/>
    <property type="molecule type" value="Genomic_DNA"/>
</dbReference>
<evidence type="ECO:0000256" key="1">
    <source>
        <dbReference type="ARBA" id="ARBA00013064"/>
    </source>
</evidence>
<sequence>MAGFTVLVVCEGNLCRSPFAERLLSHRLVVLGAAERFAVTSAGTRAPDAVAMDARSAAALLERGASGAGFASRRLAAATVEGADLVLAASRNLRAQVLQESPGALHRTFTVLELAALAPQAPPGTPADLVAWCALHRSTLNDTLRRGEDYDVADPVGADQATYDQVVAQLDGACGVIAGVLAATATTPHLRR</sequence>
<dbReference type="Proteomes" id="UP000281708">
    <property type="component" value="Unassembled WGS sequence"/>
</dbReference>
<name>A0A3L8NXQ5_9ACTN</name>
<dbReference type="SUPFAM" id="SSF52788">
    <property type="entry name" value="Phosphotyrosine protein phosphatases I"/>
    <property type="match status" value="1"/>
</dbReference>
<dbReference type="PANTHER" id="PTHR11717:SF7">
    <property type="entry name" value="LOW MOLECULAR WEIGHT PHOSPHOTYROSINE PROTEIN PHOSPHATASE"/>
    <property type="match status" value="1"/>
</dbReference>
<reference evidence="3 4" key="1">
    <citation type="submission" date="2018-10" db="EMBL/GenBank/DDBJ databases">
        <title>Marmoricola sp. 4Q3S-7 whole genome shotgun sequence.</title>
        <authorList>
            <person name="Li F."/>
        </authorList>
    </citation>
    <scope>NUCLEOTIDE SEQUENCE [LARGE SCALE GENOMIC DNA]</scope>
    <source>
        <strain evidence="3 4">4Q3S-7</strain>
    </source>
</reference>
<dbReference type="AlphaFoldDB" id="A0A3L8NXQ5"/>
<dbReference type="OrthoDB" id="9784339at2"/>
<evidence type="ECO:0000313" key="4">
    <source>
        <dbReference type="Proteomes" id="UP000281708"/>
    </source>
</evidence>
<dbReference type="EC" id="3.1.3.48" evidence="1"/>
<evidence type="ECO:0000313" key="3">
    <source>
        <dbReference type="EMBL" id="RLV47621.1"/>
    </source>
</evidence>
<dbReference type="InterPro" id="IPR023485">
    <property type="entry name" value="Ptyr_pPase"/>
</dbReference>
<feature type="domain" description="Phosphotyrosine protein phosphatase I" evidence="2">
    <location>
        <begin position="4"/>
        <end position="180"/>
    </location>
</feature>
<accession>A0A3L8NXQ5</accession>
<dbReference type="Gene3D" id="3.40.50.2300">
    <property type="match status" value="1"/>
</dbReference>
<protein>
    <recommendedName>
        <fullName evidence="1">protein-tyrosine-phosphatase</fullName>
        <ecNumber evidence="1">3.1.3.48</ecNumber>
    </recommendedName>
</protein>
<dbReference type="RefSeq" id="WP_121807127.1">
    <property type="nucleotide sequence ID" value="NZ_RDBE01000010.1"/>
</dbReference>
<proteinExistence type="predicted"/>
<comment type="caution">
    <text evidence="3">The sequence shown here is derived from an EMBL/GenBank/DDBJ whole genome shotgun (WGS) entry which is preliminary data.</text>
</comment>
<dbReference type="InterPro" id="IPR050438">
    <property type="entry name" value="LMW_PTPase"/>
</dbReference>
<organism evidence="3 4">
    <name type="scientific">Nocardioides mangrovicus</name>
    <dbReference type="NCBI Taxonomy" id="2478913"/>
    <lineage>
        <taxon>Bacteria</taxon>
        <taxon>Bacillati</taxon>
        <taxon>Actinomycetota</taxon>
        <taxon>Actinomycetes</taxon>
        <taxon>Propionibacteriales</taxon>
        <taxon>Nocardioidaceae</taxon>
        <taxon>Nocardioides</taxon>
    </lineage>
</organism>
<dbReference type="SMART" id="SM00226">
    <property type="entry name" value="LMWPc"/>
    <property type="match status" value="1"/>
</dbReference>
<gene>
    <name evidence="3" type="ORF">D9V37_15775</name>
</gene>
<keyword evidence="4" id="KW-1185">Reference proteome</keyword>
<dbReference type="InterPro" id="IPR036196">
    <property type="entry name" value="Ptyr_pPase_sf"/>
</dbReference>
<dbReference type="PANTHER" id="PTHR11717">
    <property type="entry name" value="LOW MOLECULAR WEIGHT PROTEIN TYROSINE PHOSPHATASE"/>
    <property type="match status" value="1"/>
</dbReference>
<dbReference type="GO" id="GO:0004725">
    <property type="term" value="F:protein tyrosine phosphatase activity"/>
    <property type="evidence" value="ECO:0007669"/>
    <property type="project" value="UniProtKB-EC"/>
</dbReference>
<dbReference type="Pfam" id="PF01451">
    <property type="entry name" value="LMWPc"/>
    <property type="match status" value="1"/>
</dbReference>